<dbReference type="EMBL" id="BMAV01011424">
    <property type="protein sequence ID" value="GFY57297.1"/>
    <property type="molecule type" value="Genomic_DNA"/>
</dbReference>
<sequence length="99" mass="10973">MIDGRAEKTERIRNNIDFIKIFAETVVWPEYSRVKAPDLSLVHSGISWKRSNHELYPLLLVTSGEKELSNQGGCAILLIILDGEISGKALLKSIGLHTG</sequence>
<protein>
    <submittedName>
        <fullName evidence="1">Uncharacterized protein</fullName>
    </submittedName>
</protein>
<gene>
    <name evidence="1" type="ORF">TNIN_75761</name>
</gene>
<accession>A0A8X6XR74</accession>
<reference evidence="1" key="1">
    <citation type="submission" date="2020-08" db="EMBL/GenBank/DDBJ databases">
        <title>Multicomponent nature underlies the extraordinary mechanical properties of spider dragline silk.</title>
        <authorList>
            <person name="Kono N."/>
            <person name="Nakamura H."/>
            <person name="Mori M."/>
            <person name="Yoshida Y."/>
            <person name="Ohtoshi R."/>
            <person name="Malay A.D."/>
            <person name="Moran D.A.P."/>
            <person name="Tomita M."/>
            <person name="Numata K."/>
            <person name="Arakawa K."/>
        </authorList>
    </citation>
    <scope>NUCLEOTIDE SEQUENCE</scope>
</reference>
<dbReference type="AlphaFoldDB" id="A0A8X6XR74"/>
<evidence type="ECO:0000313" key="2">
    <source>
        <dbReference type="Proteomes" id="UP000886998"/>
    </source>
</evidence>
<organism evidence="1 2">
    <name type="scientific">Trichonephila inaurata madagascariensis</name>
    <dbReference type="NCBI Taxonomy" id="2747483"/>
    <lineage>
        <taxon>Eukaryota</taxon>
        <taxon>Metazoa</taxon>
        <taxon>Ecdysozoa</taxon>
        <taxon>Arthropoda</taxon>
        <taxon>Chelicerata</taxon>
        <taxon>Arachnida</taxon>
        <taxon>Araneae</taxon>
        <taxon>Araneomorphae</taxon>
        <taxon>Entelegynae</taxon>
        <taxon>Araneoidea</taxon>
        <taxon>Nephilidae</taxon>
        <taxon>Trichonephila</taxon>
        <taxon>Trichonephila inaurata</taxon>
    </lineage>
</organism>
<comment type="caution">
    <text evidence="1">The sequence shown here is derived from an EMBL/GenBank/DDBJ whole genome shotgun (WGS) entry which is preliminary data.</text>
</comment>
<dbReference type="Proteomes" id="UP000886998">
    <property type="component" value="Unassembled WGS sequence"/>
</dbReference>
<name>A0A8X6XR74_9ARAC</name>
<keyword evidence="2" id="KW-1185">Reference proteome</keyword>
<evidence type="ECO:0000313" key="1">
    <source>
        <dbReference type="EMBL" id="GFY57297.1"/>
    </source>
</evidence>
<proteinExistence type="predicted"/>